<proteinExistence type="predicted"/>
<dbReference type="EMBL" id="OBQD01000041">
    <property type="protein sequence ID" value="SOC48161.1"/>
    <property type="molecule type" value="Genomic_DNA"/>
</dbReference>
<dbReference type="OrthoDB" id="8362749at2"/>
<gene>
    <name evidence="2" type="ORF">SAMN05892877_1415</name>
</gene>
<name>A0A285V6K7_9HYPH</name>
<reference evidence="2 3" key="1">
    <citation type="submission" date="2017-08" db="EMBL/GenBank/DDBJ databases">
        <authorList>
            <person name="de Groot N.N."/>
        </authorList>
    </citation>
    <scope>NUCLEOTIDE SEQUENCE [LARGE SCALE GENOMIC DNA]</scope>
    <source>
        <strain evidence="2 3">JC85</strain>
    </source>
</reference>
<dbReference type="SUPFAM" id="SSF55486">
    <property type="entry name" value="Metalloproteases ('zincins'), catalytic domain"/>
    <property type="match status" value="1"/>
</dbReference>
<keyword evidence="1" id="KW-0732">Signal</keyword>
<sequence>MRQYFFMSALLAYAINGSSALSQENAFITLMQTQDLTPQQTEALAQLRQLPSTEDVQVVRVNPSILREQPEVTIPLPDRDSVVVAADTRTSLGEGNFAVAGRTQTVGGLAFGGGPEETSTFAVNGDAVTGSIQTDTGLYRIRPIGGGAHALVKVGAFPPEHPGSFNERRSENRDLPPFAENVDSNVVDLNILVAYTPAVRSKLFDVTGLVSLAFLETNSSYQLSGVHIKAVPATPAPIEVAYTESGSMDDDLANLKSKNDNIMDDLHEMRNTSKADIVVLLVDDDSFCGLASDILGSKESAFAIVYHDCATGYYSFAHEIGHLQGARHNPEADPTSTPFPYGHGYMDSAARRRTIMAYNCPNDCKREPQWARPKEWGTPDLHHDARVLNETRNYVASFR</sequence>
<evidence type="ECO:0000313" key="3">
    <source>
        <dbReference type="Proteomes" id="UP000219167"/>
    </source>
</evidence>
<feature type="chain" id="PRO_5013080676" evidence="1">
    <location>
        <begin position="23"/>
        <end position="399"/>
    </location>
</feature>
<organism evidence="2 3">
    <name type="scientific">Rhizobium subbaraonis</name>
    <dbReference type="NCBI Taxonomy" id="908946"/>
    <lineage>
        <taxon>Bacteria</taxon>
        <taxon>Pseudomonadati</taxon>
        <taxon>Pseudomonadota</taxon>
        <taxon>Alphaproteobacteria</taxon>
        <taxon>Hyphomicrobiales</taxon>
        <taxon>Rhizobiaceae</taxon>
        <taxon>Rhizobium/Agrobacterium group</taxon>
        <taxon>Rhizobium</taxon>
    </lineage>
</organism>
<dbReference type="Pfam" id="PF13688">
    <property type="entry name" value="Reprolysin_5"/>
    <property type="match status" value="1"/>
</dbReference>
<dbReference type="Proteomes" id="UP000219167">
    <property type="component" value="Unassembled WGS sequence"/>
</dbReference>
<dbReference type="RefSeq" id="WP_097143302.1">
    <property type="nucleotide sequence ID" value="NZ_OBQD01000041.1"/>
</dbReference>
<protein>
    <submittedName>
        <fullName evidence="2">Peptidyl-Asp metalloendopeptidase</fullName>
    </submittedName>
</protein>
<dbReference type="AlphaFoldDB" id="A0A285V6K7"/>
<dbReference type="Gene3D" id="3.40.390.10">
    <property type="entry name" value="Collagenase (Catalytic Domain)"/>
    <property type="match status" value="1"/>
</dbReference>
<feature type="signal peptide" evidence="1">
    <location>
        <begin position="1"/>
        <end position="22"/>
    </location>
</feature>
<evidence type="ECO:0000256" key="1">
    <source>
        <dbReference type="SAM" id="SignalP"/>
    </source>
</evidence>
<dbReference type="GO" id="GO:0008237">
    <property type="term" value="F:metallopeptidase activity"/>
    <property type="evidence" value="ECO:0007669"/>
    <property type="project" value="InterPro"/>
</dbReference>
<accession>A0A285V6K7</accession>
<evidence type="ECO:0000313" key="2">
    <source>
        <dbReference type="EMBL" id="SOC48161.1"/>
    </source>
</evidence>
<dbReference type="InterPro" id="IPR024079">
    <property type="entry name" value="MetalloPept_cat_dom_sf"/>
</dbReference>
<keyword evidence="3" id="KW-1185">Reference proteome</keyword>